<accession>A0A9P5Y4D2</accession>
<evidence type="ECO:0000256" key="1">
    <source>
        <dbReference type="SAM" id="MobiDB-lite"/>
    </source>
</evidence>
<feature type="region of interest" description="Disordered" evidence="1">
    <location>
        <begin position="369"/>
        <end position="437"/>
    </location>
</feature>
<comment type="caution">
    <text evidence="2">The sequence shown here is derived from an EMBL/GenBank/DDBJ whole genome shotgun (WGS) entry which is preliminary data.</text>
</comment>
<dbReference type="PANTHER" id="PTHR34065:SF1">
    <property type="entry name" value="CELL DIVISION CONTROL PROTEIN 14"/>
    <property type="match status" value="1"/>
</dbReference>
<evidence type="ECO:0000313" key="3">
    <source>
        <dbReference type="Proteomes" id="UP000807353"/>
    </source>
</evidence>
<gene>
    <name evidence="2" type="ORF">BDZ94DRAFT_1322915</name>
</gene>
<dbReference type="InterPro" id="IPR012535">
    <property type="entry name" value="Cell_div_Cdc14"/>
</dbReference>
<feature type="compositionally biased region" description="Pro residues" evidence="1">
    <location>
        <begin position="236"/>
        <end position="246"/>
    </location>
</feature>
<dbReference type="Pfam" id="PF08045">
    <property type="entry name" value="CDC14"/>
    <property type="match status" value="1"/>
</dbReference>
<dbReference type="GO" id="GO:0051301">
    <property type="term" value="P:cell division"/>
    <property type="evidence" value="ECO:0007669"/>
    <property type="project" value="UniProtKB-KW"/>
</dbReference>
<evidence type="ECO:0000313" key="2">
    <source>
        <dbReference type="EMBL" id="KAF9462027.1"/>
    </source>
</evidence>
<feature type="compositionally biased region" description="Low complexity" evidence="1">
    <location>
        <begin position="272"/>
        <end position="321"/>
    </location>
</feature>
<keyword evidence="2" id="KW-0131">Cell cycle</keyword>
<proteinExistence type="predicted"/>
<dbReference type="OrthoDB" id="5357220at2759"/>
<keyword evidence="2" id="KW-0132">Cell division</keyword>
<organism evidence="2 3">
    <name type="scientific">Collybia nuda</name>
    <dbReference type="NCBI Taxonomy" id="64659"/>
    <lineage>
        <taxon>Eukaryota</taxon>
        <taxon>Fungi</taxon>
        <taxon>Dikarya</taxon>
        <taxon>Basidiomycota</taxon>
        <taxon>Agaricomycotina</taxon>
        <taxon>Agaricomycetes</taxon>
        <taxon>Agaricomycetidae</taxon>
        <taxon>Agaricales</taxon>
        <taxon>Tricholomatineae</taxon>
        <taxon>Clitocybaceae</taxon>
        <taxon>Collybia</taxon>
    </lineage>
</organism>
<dbReference type="Proteomes" id="UP000807353">
    <property type="component" value="Unassembled WGS sequence"/>
</dbReference>
<feature type="region of interest" description="Disordered" evidence="1">
    <location>
        <begin position="222"/>
        <end position="347"/>
    </location>
</feature>
<dbReference type="AlphaFoldDB" id="A0A9P5Y4D2"/>
<dbReference type="EMBL" id="MU150276">
    <property type="protein sequence ID" value="KAF9462027.1"/>
    <property type="molecule type" value="Genomic_DNA"/>
</dbReference>
<protein>
    <submittedName>
        <fullName evidence="2">Cell division control protein 14, SIN component-domain-containing protein</fullName>
    </submittedName>
</protein>
<dbReference type="PANTHER" id="PTHR34065">
    <property type="entry name" value="CELL DIVISION CONTROL PROTEIN 14"/>
    <property type="match status" value="1"/>
</dbReference>
<keyword evidence="3" id="KW-1185">Reference proteome</keyword>
<feature type="compositionally biased region" description="Polar residues" evidence="1">
    <location>
        <begin position="222"/>
        <end position="232"/>
    </location>
</feature>
<sequence length="466" mass="49791">MDDDLSILRNSLQDTLDELSSPRSSNELKMQALHTLERHLAVACVPKNSSEGLDNFNALQYTFECNIPLRLLAWISLSTVSLEVITNKGTMDQEQESQASAISSQLVIALSLLQGVSLNHSASKAYLGRKYALEVLLDLLLASRHLSSIPQTTQSSSSSRTLTPLPLTSVALDTLLCILVDSPEALRAFEASGGVQAIVKILKRAGTPREVRRVNFTLLRSAQNPTDTNGIVSSPPVVPTPTPPLTAPTTPRRPSKPYISSRPLRPSSQYGSSTFSFTSNSSTSSPSVPSSRSTSGSSTQSFSSTSSNASTSTTPSSVSSSPEKISAILPPKTPPSSPPLAHKQPQQLRPRSLMMLKKEVDFVPLSPKKAQVSRLGVGGVSRHTPGKSISRSRLGSGPDTDGQQHKQPELSKTPGCEGSREERAKSKTTTGNFKTTEEKKELLGTMLGNVDALVEGVRKAGIWGLG</sequence>
<name>A0A9P5Y4D2_9AGAR</name>
<reference evidence="2" key="1">
    <citation type="submission" date="2020-11" db="EMBL/GenBank/DDBJ databases">
        <authorList>
            <consortium name="DOE Joint Genome Institute"/>
            <person name="Ahrendt S."/>
            <person name="Riley R."/>
            <person name="Andreopoulos W."/>
            <person name="Labutti K."/>
            <person name="Pangilinan J."/>
            <person name="Ruiz-Duenas F.J."/>
            <person name="Barrasa J.M."/>
            <person name="Sanchez-Garcia M."/>
            <person name="Camarero S."/>
            <person name="Miyauchi S."/>
            <person name="Serrano A."/>
            <person name="Linde D."/>
            <person name="Babiker R."/>
            <person name="Drula E."/>
            <person name="Ayuso-Fernandez I."/>
            <person name="Pacheco R."/>
            <person name="Padilla G."/>
            <person name="Ferreira P."/>
            <person name="Barriuso J."/>
            <person name="Kellner H."/>
            <person name="Castanera R."/>
            <person name="Alfaro M."/>
            <person name="Ramirez L."/>
            <person name="Pisabarro A.G."/>
            <person name="Kuo A."/>
            <person name="Tritt A."/>
            <person name="Lipzen A."/>
            <person name="He G."/>
            <person name="Yan M."/>
            <person name="Ng V."/>
            <person name="Cullen D."/>
            <person name="Martin F."/>
            <person name="Rosso M.-N."/>
            <person name="Henrissat B."/>
            <person name="Hibbett D."/>
            <person name="Martinez A.T."/>
            <person name="Grigoriev I.V."/>
        </authorList>
    </citation>
    <scope>NUCLEOTIDE SEQUENCE</scope>
    <source>
        <strain evidence="2">CBS 247.69</strain>
    </source>
</reference>